<dbReference type="Proteomes" id="UP001602119">
    <property type="component" value="Unassembled WGS sequence"/>
</dbReference>
<dbReference type="RefSeq" id="WP_245656535.1">
    <property type="nucleotide sequence ID" value="NZ_BBYK01000088.1"/>
</dbReference>
<sequence length="88" mass="10334">MSEPMIPYLLFVLPGVLFGVAFLLWLTRLSKILRQRRVLKYVDPMWAMDLTGRVRQLKVRGQEEEAVILVQDEIGMDERTARSWVRCV</sequence>
<accession>A0ABW6V977</accession>
<keyword evidence="1" id="KW-1133">Transmembrane helix</keyword>
<gene>
    <name evidence="2" type="ORF">ACFY05_23700</name>
</gene>
<comment type="caution">
    <text evidence="2">The sequence shown here is derived from an EMBL/GenBank/DDBJ whole genome shotgun (WGS) entry which is preliminary data.</text>
</comment>
<name>A0ABW6V977_MICFU</name>
<evidence type="ECO:0000256" key="1">
    <source>
        <dbReference type="SAM" id="Phobius"/>
    </source>
</evidence>
<protein>
    <submittedName>
        <fullName evidence="2">Uncharacterized protein</fullName>
    </submittedName>
</protein>
<reference evidence="2 3" key="1">
    <citation type="submission" date="2024-10" db="EMBL/GenBank/DDBJ databases">
        <title>The Natural Products Discovery Center: Release of the First 8490 Sequenced Strains for Exploring Actinobacteria Biosynthetic Diversity.</title>
        <authorList>
            <person name="Kalkreuter E."/>
            <person name="Kautsar S.A."/>
            <person name="Yang D."/>
            <person name="Bader C.D."/>
            <person name="Teijaro C.N."/>
            <person name="Fluegel L."/>
            <person name="Davis C.M."/>
            <person name="Simpson J.R."/>
            <person name="Lauterbach L."/>
            <person name="Steele A.D."/>
            <person name="Gui C."/>
            <person name="Meng S."/>
            <person name="Li G."/>
            <person name="Viehrig K."/>
            <person name="Ye F."/>
            <person name="Su P."/>
            <person name="Kiefer A.F."/>
            <person name="Nichols A."/>
            <person name="Cepeda A.J."/>
            <person name="Yan W."/>
            <person name="Fan B."/>
            <person name="Jiang Y."/>
            <person name="Adhikari A."/>
            <person name="Zheng C.-J."/>
            <person name="Schuster L."/>
            <person name="Cowan T.M."/>
            <person name="Smanski M.J."/>
            <person name="Chevrette M.G."/>
            <person name="De Carvalho L.P.S."/>
            <person name="Shen B."/>
        </authorList>
    </citation>
    <scope>NUCLEOTIDE SEQUENCE [LARGE SCALE GENOMIC DNA]</scope>
    <source>
        <strain evidence="2 3">NPDC001281</strain>
    </source>
</reference>
<feature type="transmembrane region" description="Helical" evidence="1">
    <location>
        <begin position="6"/>
        <end position="27"/>
    </location>
</feature>
<evidence type="ECO:0000313" key="2">
    <source>
        <dbReference type="EMBL" id="MFF4775861.1"/>
    </source>
</evidence>
<organism evidence="2 3">
    <name type="scientific">Microtetraspora fusca</name>
    <dbReference type="NCBI Taxonomy" id="1997"/>
    <lineage>
        <taxon>Bacteria</taxon>
        <taxon>Bacillati</taxon>
        <taxon>Actinomycetota</taxon>
        <taxon>Actinomycetes</taxon>
        <taxon>Streptosporangiales</taxon>
        <taxon>Streptosporangiaceae</taxon>
        <taxon>Microtetraspora</taxon>
    </lineage>
</organism>
<keyword evidence="3" id="KW-1185">Reference proteome</keyword>
<proteinExistence type="predicted"/>
<evidence type="ECO:0000313" key="3">
    <source>
        <dbReference type="Proteomes" id="UP001602119"/>
    </source>
</evidence>
<dbReference type="EMBL" id="JBIAXI010000014">
    <property type="protein sequence ID" value="MFF4775861.1"/>
    <property type="molecule type" value="Genomic_DNA"/>
</dbReference>
<keyword evidence="1" id="KW-0812">Transmembrane</keyword>
<keyword evidence="1" id="KW-0472">Membrane</keyword>